<dbReference type="PANTHER" id="PTHR11926:SF1534">
    <property type="entry name" value="GLYCOSYLTRANSFERASE"/>
    <property type="match status" value="1"/>
</dbReference>
<evidence type="ECO:0000256" key="3">
    <source>
        <dbReference type="RuleBase" id="RU003718"/>
    </source>
</evidence>
<dbReference type="PROSITE" id="PS00375">
    <property type="entry name" value="UDPGT"/>
    <property type="match status" value="1"/>
</dbReference>
<dbReference type="CDD" id="cd03784">
    <property type="entry name" value="GT1_Gtf-like"/>
    <property type="match status" value="1"/>
</dbReference>
<keyword evidence="2 3" id="KW-0808">Transferase</keyword>
<protein>
    <recommendedName>
        <fullName evidence="4">Glycosyltransferase</fullName>
        <ecNumber evidence="4">2.4.1.-</ecNumber>
    </recommendedName>
</protein>
<dbReference type="EC" id="2.4.1.-" evidence="4"/>
<reference evidence="5 6" key="1">
    <citation type="submission" date="2024-02" db="EMBL/GenBank/DDBJ databases">
        <authorList>
            <person name="Vignale AGUSTIN F."/>
            <person name="Sosa J E."/>
            <person name="Modenutti C."/>
        </authorList>
    </citation>
    <scope>NUCLEOTIDE SEQUENCE [LARGE SCALE GENOMIC DNA]</scope>
</reference>
<dbReference type="EMBL" id="CAUOFW020008357">
    <property type="protein sequence ID" value="CAK9182454.1"/>
    <property type="molecule type" value="Genomic_DNA"/>
</dbReference>
<dbReference type="PANTHER" id="PTHR11926">
    <property type="entry name" value="GLUCOSYL/GLUCURONOSYL TRANSFERASES"/>
    <property type="match status" value="1"/>
</dbReference>
<evidence type="ECO:0000313" key="6">
    <source>
        <dbReference type="Proteomes" id="UP001642360"/>
    </source>
</evidence>
<evidence type="ECO:0000256" key="1">
    <source>
        <dbReference type="ARBA" id="ARBA00009995"/>
    </source>
</evidence>
<keyword evidence="3" id="KW-0328">Glycosyltransferase</keyword>
<evidence type="ECO:0000256" key="4">
    <source>
        <dbReference type="RuleBase" id="RU362057"/>
    </source>
</evidence>
<dbReference type="FunFam" id="3.40.50.2000:FF:000019">
    <property type="entry name" value="Glycosyltransferase"/>
    <property type="match status" value="1"/>
</dbReference>
<evidence type="ECO:0000256" key="2">
    <source>
        <dbReference type="ARBA" id="ARBA00022679"/>
    </source>
</evidence>
<organism evidence="5 6">
    <name type="scientific">Ilex paraguariensis</name>
    <name type="common">yerba mate</name>
    <dbReference type="NCBI Taxonomy" id="185542"/>
    <lineage>
        <taxon>Eukaryota</taxon>
        <taxon>Viridiplantae</taxon>
        <taxon>Streptophyta</taxon>
        <taxon>Embryophyta</taxon>
        <taxon>Tracheophyta</taxon>
        <taxon>Spermatophyta</taxon>
        <taxon>Magnoliopsida</taxon>
        <taxon>eudicotyledons</taxon>
        <taxon>Gunneridae</taxon>
        <taxon>Pentapetalae</taxon>
        <taxon>asterids</taxon>
        <taxon>campanulids</taxon>
        <taxon>Aquifoliales</taxon>
        <taxon>Aquifoliaceae</taxon>
        <taxon>Ilex</taxon>
    </lineage>
</organism>
<keyword evidence="6" id="KW-1185">Reference proteome</keyword>
<name>A0ABC8UN96_9AQUA</name>
<dbReference type="InterPro" id="IPR035595">
    <property type="entry name" value="UDP_glycos_trans_CS"/>
</dbReference>
<dbReference type="Proteomes" id="UP001642360">
    <property type="component" value="Unassembled WGS sequence"/>
</dbReference>
<dbReference type="SUPFAM" id="SSF53756">
    <property type="entry name" value="UDP-Glycosyltransferase/glycogen phosphorylase"/>
    <property type="match status" value="1"/>
</dbReference>
<comment type="caution">
    <text evidence="5">The sequence shown here is derived from an EMBL/GenBank/DDBJ whole genome shotgun (WGS) entry which is preliminary data.</text>
</comment>
<dbReference type="GO" id="GO:0016757">
    <property type="term" value="F:glycosyltransferase activity"/>
    <property type="evidence" value="ECO:0007669"/>
    <property type="project" value="UniProtKB-KW"/>
</dbReference>
<evidence type="ECO:0000313" key="5">
    <source>
        <dbReference type="EMBL" id="CAK9182454.1"/>
    </source>
</evidence>
<dbReference type="Pfam" id="PF00201">
    <property type="entry name" value="UDPGT"/>
    <property type="match status" value="1"/>
</dbReference>
<proteinExistence type="inferred from homology"/>
<sequence>MKPNYHSIMNNQHFLLISLPAQGHINPTLQLAKNLTRAGARATFATTVAGLSSLTARPTLNGLFFASFSDGTEETVKDDAADLSAYLTKVKHVGSQSLANLIHNLSSDGKPVTFLLYPYLLPWAAAVARECQVSSALLAIQSATCFAIYHRFFNGHDGLFDGEKDTNPSISIKLPGLSLLTSNDLPSFLLPTDKYYSSLIPTFREHIQTLEKDPHPCVLVNSFDALEAASITAVDNMDVISIGPLVPSAFSDGNDCSDRSFGCDLFRSSGDYVQWLDSKPEGSVIYVSFGSFVALEKRQREEILKGLVEGDRPFLWVNRDGEGEEKKGCGEDGLIVPWCSQMEVLCHRSVGCFVTHCGWNSTLESLVAGVPVVGCPRMADQMTNAKLLEEVWGTGLRAAVNEEGMVEKEEIKRCLDTLMGGGERGKEIRQNAIKWKGLAMEAVKEGGSSHNNLKQFLKRLG</sequence>
<gene>
    <name evidence="5" type="ORF">ILEXP_LOCUS52628</name>
</gene>
<dbReference type="InterPro" id="IPR002213">
    <property type="entry name" value="UDP_glucos_trans"/>
</dbReference>
<accession>A0ABC8UN96</accession>
<comment type="similarity">
    <text evidence="1 3">Belongs to the UDP-glycosyltransferase family.</text>
</comment>
<dbReference type="AlphaFoldDB" id="A0ABC8UN96"/>
<dbReference type="Gene3D" id="3.40.50.2000">
    <property type="entry name" value="Glycogen Phosphorylase B"/>
    <property type="match status" value="2"/>
</dbReference>